<evidence type="ECO:0000313" key="1">
    <source>
        <dbReference type="EMBL" id="PZX63714.1"/>
    </source>
</evidence>
<reference evidence="1 2" key="1">
    <citation type="submission" date="2018-06" db="EMBL/GenBank/DDBJ databases">
        <title>Genomic Encyclopedia of Archaeal and Bacterial Type Strains, Phase II (KMG-II): from individual species to whole genera.</title>
        <authorList>
            <person name="Goeker M."/>
        </authorList>
    </citation>
    <scope>NUCLEOTIDE SEQUENCE [LARGE SCALE GENOMIC DNA]</scope>
    <source>
        <strain evidence="1 2">DSM 23241</strain>
    </source>
</reference>
<evidence type="ECO:0000313" key="2">
    <source>
        <dbReference type="Proteomes" id="UP000249720"/>
    </source>
</evidence>
<protein>
    <recommendedName>
        <fullName evidence="3">IPT/TIG domain-containing protein</fullName>
    </recommendedName>
</protein>
<dbReference type="PROSITE" id="PS51257">
    <property type="entry name" value="PROKAR_LIPOPROTEIN"/>
    <property type="match status" value="1"/>
</dbReference>
<comment type="caution">
    <text evidence="1">The sequence shown here is derived from an EMBL/GenBank/DDBJ whole genome shotgun (WGS) entry which is preliminary data.</text>
</comment>
<keyword evidence="2" id="KW-1185">Reference proteome</keyword>
<dbReference type="Gene3D" id="2.60.120.430">
    <property type="entry name" value="Galactose-binding lectin"/>
    <property type="match status" value="1"/>
</dbReference>
<dbReference type="Proteomes" id="UP000249720">
    <property type="component" value="Unassembled WGS sequence"/>
</dbReference>
<dbReference type="RefSeq" id="WP_111294550.1">
    <property type="nucleotide sequence ID" value="NZ_QKZV01000003.1"/>
</dbReference>
<evidence type="ECO:0008006" key="3">
    <source>
        <dbReference type="Google" id="ProtNLM"/>
    </source>
</evidence>
<organism evidence="1 2">
    <name type="scientific">Hydrotalea sandarakina</name>
    <dbReference type="NCBI Taxonomy" id="1004304"/>
    <lineage>
        <taxon>Bacteria</taxon>
        <taxon>Pseudomonadati</taxon>
        <taxon>Bacteroidota</taxon>
        <taxon>Chitinophagia</taxon>
        <taxon>Chitinophagales</taxon>
        <taxon>Chitinophagaceae</taxon>
        <taxon>Hydrotalea</taxon>
    </lineage>
</organism>
<dbReference type="AlphaFoldDB" id="A0A2W7RTR1"/>
<dbReference type="SUPFAM" id="SSF49785">
    <property type="entry name" value="Galactose-binding domain-like"/>
    <property type="match status" value="1"/>
</dbReference>
<accession>A0A2W7RTR1</accession>
<sequence>MKTKKIYIQKSHIAFAGLMLLMFSLIVSCRKYDSLGFTPGTGKPTITSVHTWSKTDTTTTYDTIISYDASGNVIKTPVARTNKVGPFDSVTTAGNLGNYYIIYGTNLGSAVSVTFNGYTAYFNRALMTDQSIIVQVPSKTPYLPPLANDSLVVTTLYGKAAYKFTILAPPPTPSGYSNYDFYAGSQITLSGVGFAAVTGVTFGDVNGNTANVTIVNQNDSIMTLQFPSTSIIRGFLTFTYNSGGTSKTLTDKQELIDIDNTYQIFTDDFQNGWSDGSWASPSGKSTNAAKTGNASFIASYPAGGWKIEGFSNWWPSLPYDPSYTYLVFWVKGGTVTHTLNIETNTSSAGYGQNSINPITVPPNVWTYFKIPLNSIDFWKPGTTLQQLGFFLKGQNGDVDETYYFDDVMLVK</sequence>
<dbReference type="EMBL" id="QKZV01000003">
    <property type="protein sequence ID" value="PZX63714.1"/>
    <property type="molecule type" value="Genomic_DNA"/>
</dbReference>
<dbReference type="InterPro" id="IPR013783">
    <property type="entry name" value="Ig-like_fold"/>
</dbReference>
<dbReference type="OrthoDB" id="660167at2"/>
<name>A0A2W7RTR1_9BACT</name>
<proteinExistence type="predicted"/>
<dbReference type="Gene3D" id="2.60.40.10">
    <property type="entry name" value="Immunoglobulins"/>
    <property type="match status" value="1"/>
</dbReference>
<dbReference type="InterPro" id="IPR008979">
    <property type="entry name" value="Galactose-bd-like_sf"/>
</dbReference>
<gene>
    <name evidence="1" type="ORF">LX80_01372</name>
</gene>